<evidence type="ECO:0000313" key="3">
    <source>
        <dbReference type="EMBL" id="SET23432.1"/>
    </source>
</evidence>
<feature type="domain" description="Lipid/polyisoprenoid-binding YceI-like" evidence="2">
    <location>
        <begin position="19"/>
        <end position="188"/>
    </location>
</feature>
<keyword evidence="1" id="KW-0732">Signal</keyword>
<dbReference type="STRING" id="349064.SAMN05660429_01334"/>
<dbReference type="SUPFAM" id="SSF101874">
    <property type="entry name" value="YceI-like"/>
    <property type="match status" value="1"/>
</dbReference>
<dbReference type="PANTHER" id="PTHR34406">
    <property type="entry name" value="PROTEIN YCEI"/>
    <property type="match status" value="1"/>
</dbReference>
<accession>A0A1I0CV54</accession>
<feature type="signal peptide" evidence="1">
    <location>
        <begin position="1"/>
        <end position="17"/>
    </location>
</feature>
<protein>
    <submittedName>
        <fullName evidence="3">Polyisoprenoid-binding protein YceI</fullName>
    </submittedName>
</protein>
<dbReference type="PIRSF" id="PIRSF029811">
    <property type="entry name" value="UCP029811"/>
    <property type="match status" value="1"/>
</dbReference>
<dbReference type="EMBL" id="FOHK01000005">
    <property type="protein sequence ID" value="SET23432.1"/>
    <property type="molecule type" value="Genomic_DNA"/>
</dbReference>
<dbReference type="AlphaFoldDB" id="A0A1I0CV54"/>
<dbReference type="PANTHER" id="PTHR34406:SF1">
    <property type="entry name" value="PROTEIN YCEI"/>
    <property type="match status" value="1"/>
</dbReference>
<dbReference type="SMART" id="SM00867">
    <property type="entry name" value="YceI"/>
    <property type="match status" value="1"/>
</dbReference>
<organism evidence="3 4">
    <name type="scientific">Thalassotalea agarivorans</name>
    <name type="common">Thalassomonas agarivorans</name>
    <dbReference type="NCBI Taxonomy" id="349064"/>
    <lineage>
        <taxon>Bacteria</taxon>
        <taxon>Pseudomonadati</taxon>
        <taxon>Pseudomonadota</taxon>
        <taxon>Gammaproteobacteria</taxon>
        <taxon>Alteromonadales</taxon>
        <taxon>Colwelliaceae</taxon>
        <taxon>Thalassotalea</taxon>
    </lineage>
</organism>
<dbReference type="Proteomes" id="UP000199308">
    <property type="component" value="Unassembled WGS sequence"/>
</dbReference>
<dbReference type="InterPro" id="IPR027016">
    <property type="entry name" value="UCP029811"/>
</dbReference>
<proteinExistence type="predicted"/>
<dbReference type="InterPro" id="IPR007372">
    <property type="entry name" value="Lipid/polyisoprenoid-bd_YceI"/>
</dbReference>
<dbReference type="Pfam" id="PF04264">
    <property type="entry name" value="YceI"/>
    <property type="match status" value="1"/>
</dbReference>
<name>A0A1I0CV54_THASX</name>
<dbReference type="InterPro" id="IPR036761">
    <property type="entry name" value="TTHA0802/YceI-like_sf"/>
</dbReference>
<dbReference type="Gene3D" id="2.40.128.110">
    <property type="entry name" value="Lipid/polyisoprenoid-binding, YceI-like"/>
    <property type="match status" value="1"/>
</dbReference>
<dbReference type="RefSeq" id="WP_093328679.1">
    <property type="nucleotide sequence ID" value="NZ_AP027363.1"/>
</dbReference>
<evidence type="ECO:0000313" key="4">
    <source>
        <dbReference type="Proteomes" id="UP000199308"/>
    </source>
</evidence>
<dbReference type="OrthoDB" id="9793816at2"/>
<feature type="chain" id="PRO_5011582991" evidence="1">
    <location>
        <begin position="18"/>
        <end position="189"/>
    </location>
</feature>
<evidence type="ECO:0000256" key="1">
    <source>
        <dbReference type="SAM" id="SignalP"/>
    </source>
</evidence>
<reference evidence="3 4" key="1">
    <citation type="submission" date="2016-10" db="EMBL/GenBank/DDBJ databases">
        <authorList>
            <person name="de Groot N.N."/>
        </authorList>
    </citation>
    <scope>NUCLEOTIDE SEQUENCE [LARGE SCALE GENOMIC DNA]</scope>
    <source>
        <strain evidence="3 4">DSM 19706</strain>
    </source>
</reference>
<evidence type="ECO:0000259" key="2">
    <source>
        <dbReference type="SMART" id="SM00867"/>
    </source>
</evidence>
<keyword evidence="4" id="KW-1185">Reference proteome</keyword>
<sequence>MKTFITALLLINFSAIANNWQLDSDKSTLNFVSVKKETIAETHTFEALQGTIDAQGKAKLVVQLTSVNTLIPIRNERMQTMLFETNQYTTAGFKTTIDPTLISGLAVGEQKRVTLSGELSLHGKVNTISADVVVTKLKDKTITVNTAAPIVLNAADYDLTAGVAALQAIAGLPSISLMVPVTFHLTFNG</sequence>
<gene>
    <name evidence="3" type="ORF">SAMN05660429_01334</name>
</gene>